<accession>A0A2M7D888</accession>
<feature type="transmembrane region" description="Helical" evidence="8">
    <location>
        <begin position="321"/>
        <end position="341"/>
    </location>
</feature>
<keyword evidence="6 8" id="KW-1133">Transmembrane helix</keyword>
<feature type="transmembrane region" description="Helical" evidence="8">
    <location>
        <begin position="116"/>
        <end position="136"/>
    </location>
</feature>
<keyword evidence="5 8" id="KW-0812">Transmembrane</keyword>
<evidence type="ECO:0000256" key="2">
    <source>
        <dbReference type="ARBA" id="ARBA00022448"/>
    </source>
</evidence>
<feature type="transmembrane region" description="Helical" evidence="8">
    <location>
        <begin position="218"/>
        <end position="241"/>
    </location>
</feature>
<evidence type="ECO:0000256" key="4">
    <source>
        <dbReference type="ARBA" id="ARBA00022519"/>
    </source>
</evidence>
<evidence type="ECO:0000313" key="10">
    <source>
        <dbReference type="Proteomes" id="UP000230304"/>
    </source>
</evidence>
<evidence type="ECO:0000256" key="5">
    <source>
        <dbReference type="ARBA" id="ARBA00022692"/>
    </source>
</evidence>
<feature type="transmembrane region" description="Helical" evidence="8">
    <location>
        <begin position="37"/>
        <end position="62"/>
    </location>
</feature>
<evidence type="ECO:0008006" key="11">
    <source>
        <dbReference type="Google" id="ProtNLM"/>
    </source>
</evidence>
<keyword evidence="2" id="KW-0813">Transport</keyword>
<comment type="subcellular location">
    <subcellularLocation>
        <location evidence="1">Cell inner membrane</location>
        <topology evidence="1">Multi-pass membrane protein</topology>
    </subcellularLocation>
</comment>
<evidence type="ECO:0000256" key="6">
    <source>
        <dbReference type="ARBA" id="ARBA00022989"/>
    </source>
</evidence>
<feature type="transmembrane region" description="Helical" evidence="8">
    <location>
        <begin position="186"/>
        <end position="206"/>
    </location>
</feature>
<dbReference type="Pfam" id="PF03222">
    <property type="entry name" value="Trp_Tyr_perm"/>
    <property type="match status" value="1"/>
</dbReference>
<evidence type="ECO:0000256" key="7">
    <source>
        <dbReference type="ARBA" id="ARBA00023136"/>
    </source>
</evidence>
<feature type="transmembrane region" description="Helical" evidence="8">
    <location>
        <begin position="261"/>
        <end position="284"/>
    </location>
</feature>
<evidence type="ECO:0000256" key="1">
    <source>
        <dbReference type="ARBA" id="ARBA00004429"/>
    </source>
</evidence>
<proteinExistence type="predicted"/>
<organism evidence="9 10">
    <name type="scientific">Candidatus Nealsonbacteria bacterium CG02_land_8_20_14_3_00_40_11</name>
    <dbReference type="NCBI Taxonomy" id="1974700"/>
    <lineage>
        <taxon>Bacteria</taxon>
        <taxon>Candidatus Nealsoniibacteriota</taxon>
    </lineage>
</organism>
<dbReference type="PANTHER" id="PTHR22950">
    <property type="entry name" value="AMINO ACID TRANSPORTER"/>
    <property type="match status" value="1"/>
</dbReference>
<feature type="transmembrane region" description="Helical" evidence="8">
    <location>
        <begin position="7"/>
        <end position="31"/>
    </location>
</feature>
<feature type="transmembrane region" description="Helical" evidence="8">
    <location>
        <begin position="361"/>
        <end position="379"/>
    </location>
</feature>
<sequence length="380" mass="41601">MAIKSKNFLLALSVLIGTTIGAGIFGIPYVIFKSGLIPGLFYFIVLGGAVLLIHLFFGEIVLRTKEKYRLPGFALKYLGRPAETLITISVIVGVAGSLLAYLILAGDFLKILFPSFLGLSSFHFVLISWLILSYFVFQGIKIIAPAELLTNSLFFFIAFIIFFFSLPKFNFSNLPVLNLPDIFLPFGIILFSLVGWSAIPEIGEILKNPDEKKFFKKVIIFSTTISAVFYILFGILVAGVSGGNTSADALSGLVPFLGGKIVFFGVLAGLITIVDSFLVLALYLKNTLVCDLKFPKTPAFLIACGSPLILFLLGFRSFIDTIGFVGTVVGAVEGVIIILMFKKAKKMGDRQPEYSLKIPSMLLYFLMTVFILGAVFQCFK</sequence>
<evidence type="ECO:0000256" key="8">
    <source>
        <dbReference type="SAM" id="Phobius"/>
    </source>
</evidence>
<feature type="transmembrane region" description="Helical" evidence="8">
    <location>
        <begin position="82"/>
        <end position="104"/>
    </location>
</feature>
<reference evidence="10" key="1">
    <citation type="submission" date="2017-09" db="EMBL/GenBank/DDBJ databases">
        <title>Depth-based differentiation of microbial function through sediment-hosted aquifers and enrichment of novel symbionts in the deep terrestrial subsurface.</title>
        <authorList>
            <person name="Probst A.J."/>
            <person name="Ladd B."/>
            <person name="Jarett J.K."/>
            <person name="Geller-Mcgrath D.E."/>
            <person name="Sieber C.M.K."/>
            <person name="Emerson J.B."/>
            <person name="Anantharaman K."/>
            <person name="Thomas B.C."/>
            <person name="Malmstrom R."/>
            <person name="Stieglmeier M."/>
            <person name="Klingl A."/>
            <person name="Woyke T."/>
            <person name="Ryan C.M."/>
            <person name="Banfield J.F."/>
        </authorList>
    </citation>
    <scope>NUCLEOTIDE SEQUENCE [LARGE SCALE GENOMIC DNA]</scope>
</reference>
<protein>
    <recommendedName>
        <fullName evidence="11">Amino acid transporter transmembrane domain-containing protein</fullName>
    </recommendedName>
</protein>
<dbReference type="GO" id="GO:0005886">
    <property type="term" value="C:plasma membrane"/>
    <property type="evidence" value="ECO:0007669"/>
    <property type="project" value="UniProtKB-SubCell"/>
</dbReference>
<feature type="transmembrane region" description="Helical" evidence="8">
    <location>
        <begin position="296"/>
        <end position="315"/>
    </location>
</feature>
<keyword evidence="7 8" id="KW-0472">Membrane</keyword>
<evidence type="ECO:0000256" key="3">
    <source>
        <dbReference type="ARBA" id="ARBA00022475"/>
    </source>
</evidence>
<dbReference type="AlphaFoldDB" id="A0A2M7D888"/>
<name>A0A2M7D888_9BACT</name>
<dbReference type="Gene3D" id="1.20.1740.10">
    <property type="entry name" value="Amino acid/polyamine transporter I"/>
    <property type="match status" value="1"/>
</dbReference>
<keyword evidence="4" id="KW-0997">Cell inner membrane</keyword>
<dbReference type="GO" id="GO:0015179">
    <property type="term" value="F:L-amino acid transmembrane transporter activity"/>
    <property type="evidence" value="ECO:0007669"/>
    <property type="project" value="TreeGrafter"/>
</dbReference>
<dbReference type="Proteomes" id="UP000230304">
    <property type="component" value="Unassembled WGS sequence"/>
</dbReference>
<dbReference type="InterPro" id="IPR018227">
    <property type="entry name" value="Amino_acid_transport_2"/>
</dbReference>
<evidence type="ECO:0000313" key="9">
    <source>
        <dbReference type="EMBL" id="PIV43120.1"/>
    </source>
</evidence>
<keyword evidence="3" id="KW-1003">Cell membrane</keyword>
<gene>
    <name evidence="9" type="ORF">COS26_01095</name>
</gene>
<feature type="transmembrane region" description="Helical" evidence="8">
    <location>
        <begin position="148"/>
        <end position="166"/>
    </location>
</feature>
<comment type="caution">
    <text evidence="9">The sequence shown here is derived from an EMBL/GenBank/DDBJ whole genome shotgun (WGS) entry which is preliminary data.</text>
</comment>
<dbReference type="EMBL" id="PEUA01000025">
    <property type="protein sequence ID" value="PIV43120.1"/>
    <property type="molecule type" value="Genomic_DNA"/>
</dbReference>